<dbReference type="InterPro" id="IPR036282">
    <property type="entry name" value="Glutathione-S-Trfase_C_sf"/>
</dbReference>
<proteinExistence type="predicted"/>
<evidence type="ECO:0000313" key="3">
    <source>
        <dbReference type="EMBL" id="ODN01871.1"/>
    </source>
</evidence>
<dbReference type="PROSITE" id="PS50404">
    <property type="entry name" value="GST_NTER"/>
    <property type="match status" value="1"/>
</dbReference>
<keyword evidence="3" id="KW-0808">Transferase</keyword>
<organism evidence="3 4">
    <name type="scientific">Orchesella cincta</name>
    <name type="common">Springtail</name>
    <name type="synonym">Podura cincta</name>
    <dbReference type="NCBI Taxonomy" id="48709"/>
    <lineage>
        <taxon>Eukaryota</taxon>
        <taxon>Metazoa</taxon>
        <taxon>Ecdysozoa</taxon>
        <taxon>Arthropoda</taxon>
        <taxon>Hexapoda</taxon>
        <taxon>Collembola</taxon>
        <taxon>Entomobryomorpha</taxon>
        <taxon>Entomobryoidea</taxon>
        <taxon>Orchesellidae</taxon>
        <taxon>Orchesellinae</taxon>
        <taxon>Orchesella</taxon>
    </lineage>
</organism>
<dbReference type="OMA" id="RIDQADW"/>
<reference evidence="3 4" key="1">
    <citation type="journal article" date="2016" name="Genome Biol. Evol.">
        <title>Gene Family Evolution Reflects Adaptation to Soil Environmental Stressors in the Genome of the Collembolan Orchesella cincta.</title>
        <authorList>
            <person name="Faddeeva-Vakhrusheva A."/>
            <person name="Derks M.F."/>
            <person name="Anvar S.Y."/>
            <person name="Agamennone V."/>
            <person name="Suring W."/>
            <person name="Smit S."/>
            <person name="van Straalen N.M."/>
            <person name="Roelofs D."/>
        </authorList>
    </citation>
    <scope>NUCLEOTIDE SEQUENCE [LARGE SCALE GENOMIC DNA]</scope>
    <source>
        <tissue evidence="3">Mixed pool</tissue>
    </source>
</reference>
<dbReference type="Gene3D" id="3.40.30.10">
    <property type="entry name" value="Glutaredoxin"/>
    <property type="match status" value="1"/>
</dbReference>
<accession>A0A1D2N9E8</accession>
<dbReference type="InterPro" id="IPR004046">
    <property type="entry name" value="GST_C"/>
</dbReference>
<dbReference type="GO" id="GO:0004364">
    <property type="term" value="F:glutathione transferase activity"/>
    <property type="evidence" value="ECO:0007669"/>
    <property type="project" value="TreeGrafter"/>
</dbReference>
<dbReference type="InterPro" id="IPR040079">
    <property type="entry name" value="Glutathione_S-Trfase"/>
</dbReference>
<dbReference type="OrthoDB" id="414243at2759"/>
<gene>
    <name evidence="3" type="ORF">Ocin01_04810</name>
</gene>
<dbReference type="PANTHER" id="PTHR11571">
    <property type="entry name" value="GLUTATHIONE S-TRANSFERASE"/>
    <property type="match status" value="1"/>
</dbReference>
<evidence type="ECO:0000313" key="4">
    <source>
        <dbReference type="Proteomes" id="UP000094527"/>
    </source>
</evidence>
<dbReference type="CDD" id="cd03039">
    <property type="entry name" value="GST_N_Sigma_like"/>
    <property type="match status" value="1"/>
</dbReference>
<comment type="caution">
    <text evidence="3">The sequence shown here is derived from an EMBL/GenBank/DDBJ whole genome shotgun (WGS) entry which is preliminary data.</text>
</comment>
<dbReference type="STRING" id="48709.A0A1D2N9E8"/>
<dbReference type="Pfam" id="PF14497">
    <property type="entry name" value="GST_C_3"/>
    <property type="match status" value="1"/>
</dbReference>
<dbReference type="SUPFAM" id="SSF52833">
    <property type="entry name" value="Thioredoxin-like"/>
    <property type="match status" value="1"/>
</dbReference>
<keyword evidence="4" id="KW-1185">Reference proteome</keyword>
<dbReference type="SFLD" id="SFLDS00019">
    <property type="entry name" value="Glutathione_Transferase_(cytos"/>
    <property type="match status" value="1"/>
</dbReference>
<dbReference type="SFLD" id="SFLDG00363">
    <property type="entry name" value="AMPS_(cytGST):_Alpha-__Mu-__Pi"/>
    <property type="match status" value="1"/>
</dbReference>
<dbReference type="SFLD" id="SFLDG01205">
    <property type="entry name" value="AMPS.1"/>
    <property type="match status" value="1"/>
</dbReference>
<name>A0A1D2N9E8_ORCCI</name>
<evidence type="ECO:0000259" key="1">
    <source>
        <dbReference type="PROSITE" id="PS50404"/>
    </source>
</evidence>
<dbReference type="CDD" id="cd03192">
    <property type="entry name" value="GST_C_Sigma_like"/>
    <property type="match status" value="1"/>
</dbReference>
<dbReference type="GO" id="GO:0006749">
    <property type="term" value="P:glutathione metabolic process"/>
    <property type="evidence" value="ECO:0007669"/>
    <property type="project" value="TreeGrafter"/>
</dbReference>
<dbReference type="InterPro" id="IPR004045">
    <property type="entry name" value="Glutathione_S-Trfase_N"/>
</dbReference>
<sequence length="241" mass="28195">MMAENTDGRKYKLIYYNVRGLAEPVRWMFKMAKVEFEDKRIPVENWQEEKHRFEKQMGRLPILCVDDKIELTQVASITQFVAKQLGFNGETEMDAARADEVHELLYDLRLYAANHLKSEKGPSDPDIFPHTVFRNVCNEANLSKKVLMKRSLLYIFPKYLDKINDVLQQSPGEYLAGQRITYADLAFTNFIDICEEMINPDLLNDYPCLRDLKEEILDIPEIREWMEHCSTKSFYPPTVAA</sequence>
<dbReference type="Proteomes" id="UP000094527">
    <property type="component" value="Unassembled WGS sequence"/>
</dbReference>
<dbReference type="AlphaFoldDB" id="A0A1D2N9E8"/>
<dbReference type="SUPFAM" id="SSF47616">
    <property type="entry name" value="GST C-terminal domain-like"/>
    <property type="match status" value="1"/>
</dbReference>
<dbReference type="InterPro" id="IPR050213">
    <property type="entry name" value="GST_superfamily"/>
</dbReference>
<dbReference type="EMBL" id="LJIJ01000136">
    <property type="protein sequence ID" value="ODN01871.1"/>
    <property type="molecule type" value="Genomic_DNA"/>
</dbReference>
<dbReference type="PANTHER" id="PTHR11571:SF150">
    <property type="entry name" value="GLUTATHIONE S-TRANSFERASE"/>
    <property type="match status" value="1"/>
</dbReference>
<evidence type="ECO:0000259" key="2">
    <source>
        <dbReference type="PROSITE" id="PS50405"/>
    </source>
</evidence>
<feature type="domain" description="GST N-terminal" evidence="1">
    <location>
        <begin position="9"/>
        <end position="89"/>
    </location>
</feature>
<feature type="domain" description="GST C-terminal" evidence="2">
    <location>
        <begin position="91"/>
        <end position="238"/>
    </location>
</feature>
<dbReference type="PROSITE" id="PS50405">
    <property type="entry name" value="GST_CTER"/>
    <property type="match status" value="1"/>
</dbReference>
<dbReference type="Gene3D" id="1.20.1050.10">
    <property type="match status" value="1"/>
</dbReference>
<protein>
    <submittedName>
        <fullName evidence="3">Glutathione S-transferase 3</fullName>
    </submittedName>
</protein>
<dbReference type="Pfam" id="PF02798">
    <property type="entry name" value="GST_N"/>
    <property type="match status" value="1"/>
</dbReference>
<dbReference type="InterPro" id="IPR010987">
    <property type="entry name" value="Glutathione-S-Trfase_C-like"/>
</dbReference>
<dbReference type="InterPro" id="IPR036249">
    <property type="entry name" value="Thioredoxin-like_sf"/>
</dbReference>